<dbReference type="Proteomes" id="UP000663828">
    <property type="component" value="Unassembled WGS sequence"/>
</dbReference>
<dbReference type="EMBL" id="CAJNOR010001888">
    <property type="protein sequence ID" value="CAF1215365.1"/>
    <property type="molecule type" value="Genomic_DNA"/>
</dbReference>
<evidence type="ECO:0000256" key="1">
    <source>
        <dbReference type="SAM" id="Phobius"/>
    </source>
</evidence>
<accession>A0A814XGD4</accession>
<reference evidence="2" key="1">
    <citation type="submission" date="2021-02" db="EMBL/GenBank/DDBJ databases">
        <authorList>
            <person name="Nowell W R."/>
        </authorList>
    </citation>
    <scope>NUCLEOTIDE SEQUENCE</scope>
</reference>
<name>A0A814XGD4_ADIRI</name>
<keyword evidence="3" id="KW-1185">Reference proteome</keyword>
<proteinExistence type="predicted"/>
<feature type="transmembrane region" description="Helical" evidence="1">
    <location>
        <begin position="1287"/>
        <end position="1319"/>
    </location>
</feature>
<feature type="transmembrane region" description="Helical" evidence="1">
    <location>
        <begin position="847"/>
        <end position="869"/>
    </location>
</feature>
<keyword evidence="1" id="KW-0812">Transmembrane</keyword>
<protein>
    <submittedName>
        <fullName evidence="2">Uncharacterized protein</fullName>
    </submittedName>
</protein>
<keyword evidence="1" id="KW-0472">Membrane</keyword>
<organism evidence="2 3">
    <name type="scientific">Adineta ricciae</name>
    <name type="common">Rotifer</name>
    <dbReference type="NCBI Taxonomy" id="249248"/>
    <lineage>
        <taxon>Eukaryota</taxon>
        <taxon>Metazoa</taxon>
        <taxon>Spiralia</taxon>
        <taxon>Gnathifera</taxon>
        <taxon>Rotifera</taxon>
        <taxon>Eurotatoria</taxon>
        <taxon>Bdelloidea</taxon>
        <taxon>Adinetida</taxon>
        <taxon>Adinetidae</taxon>
        <taxon>Adineta</taxon>
    </lineage>
</organism>
<feature type="transmembrane region" description="Helical" evidence="1">
    <location>
        <begin position="400"/>
        <end position="422"/>
    </location>
</feature>
<feature type="transmembrane region" description="Helical" evidence="1">
    <location>
        <begin position="40"/>
        <end position="59"/>
    </location>
</feature>
<keyword evidence="1" id="KW-1133">Transmembrane helix</keyword>
<sequence length="1337" mass="150732">MSIIKQIIVKLKQVNLFGDIETIRNGDKQALRNEVLSTRVYIILLLTILCVLFVSIIFLERTTSITESKPSLILFEQLQSKYPDTLLCPCRQVAVSYSSFLSISAIFHQICSSDFISFQWIASLFDSETSRITPLDFRLTAAVQFRLLSLFCTSSMSMINEIQNDFLNGKLVSAHTLLHASFDTQVKSIVDKFYATLFMSITPSKAADMIMLTITNSGIQSALHNNEFTLSIPGSNQFQTVTNFYPRYANATFTNISQENFAFCNPFSVVTYPAGIYAWGKDQRSLVEMMSPQPSALFHIKGMYVGCEPFDSIEESTLECFFDPVCVNRTTQLISNLPINTWPKPLNSSMPSRFLQNDKISLIFDNLMVEQWIIMKNFSNYYIACEPLQCTYTFTQRNEFIYVITLLIGLYGGLTVVLRILAPFIIKLGQILYAYFTKRSDLQPRSHSQQIQSEKWYTRIIEKVILIKTNIVSLNVFKDDLSDQQIGIHATRAHLALVVTSVMVLAFYSSLTVHTRTVTVVSPSSTTFEGLYKNYPVTLSCPCSQVSIPNSEMITISTPRYHQICTSMFLEPVWFDGYFTIRFANSSETYSLPLTDMRMNGIYSFGNYLTICQIANDTITKATAVFIKDEFVTAQALSRLEFKARLEPVISTFKARTTQIFAMLTALMRIFLAGTGVESGMTYQSLMINGTSSIRRYSPAPASLGTCACSVSLDCPGPAGYFFCVKGNNCTANTSVWATPGIRSSCLRIGGMLNTDLRCFFDQTCLDTVRSLYNVDMPTRLPLSAATLAVPVLNSSISSRFSPNDSFGTILDQLMVDEWIIEGNFEGYYKICAPPACTYTYSQRLDVFYVVATITGLIGGLIVIFRLIIPMAARIVHWLLAYCRNRHVNNIEEQSDQEHPTGHTPINIKQKLIMMNLFKKESSLSQIENANGLAIVATRLYLMLLISSVLILLLFNSLRETAVSVTVESPSLITFEQLYNEYATTISCPCQQMAIPYGAFLTVSPSFHQICTSDFTQTLWTTSLYGYGSTINSYAQLDRPLLSRQHQLMGWLCSEIRIIVDHAISNFNQTMLVTSTAVSRASFASQTIEIIRQLTEQTPMNFRRLFNLIVEVSTGAVIPSFFNTDWSLEYGNFSNDYLLRSVPRKFTNSTCNCVVSNACNESMRIGPFDLVLPGLVVGCWPIHGLRMSTLECFFSQSCVNTIINYLDYYTQMDGSPPINFTLPNEPSLVMNPLNKSISSRFAPNATIGTLIDEIFIEQWTSSSTYDNYYTACRPSICRYEYVQKNNALYVITSLLSVYGGLTVGLKFLVWNSIVLYRFIKNHIQTRRMTVQPWIIQN</sequence>
<feature type="transmembrane region" description="Helical" evidence="1">
    <location>
        <begin position="933"/>
        <end position="955"/>
    </location>
</feature>
<gene>
    <name evidence="2" type="ORF">XAT740_LOCUS24418</name>
</gene>
<evidence type="ECO:0000313" key="2">
    <source>
        <dbReference type="EMBL" id="CAF1215365.1"/>
    </source>
</evidence>
<comment type="caution">
    <text evidence="2">The sequence shown here is derived from an EMBL/GenBank/DDBJ whole genome shotgun (WGS) entry which is preliminary data.</text>
</comment>
<evidence type="ECO:0000313" key="3">
    <source>
        <dbReference type="Proteomes" id="UP000663828"/>
    </source>
</evidence>